<dbReference type="AlphaFoldDB" id="A0A6J6BEA1"/>
<accession>A0A6J6BEA1</accession>
<organism evidence="1">
    <name type="scientific">freshwater metagenome</name>
    <dbReference type="NCBI Taxonomy" id="449393"/>
    <lineage>
        <taxon>unclassified sequences</taxon>
        <taxon>metagenomes</taxon>
        <taxon>ecological metagenomes</taxon>
    </lineage>
</organism>
<evidence type="ECO:0000313" key="1">
    <source>
        <dbReference type="EMBL" id="CAB4536997.1"/>
    </source>
</evidence>
<proteinExistence type="predicted"/>
<reference evidence="1" key="1">
    <citation type="submission" date="2020-05" db="EMBL/GenBank/DDBJ databases">
        <authorList>
            <person name="Chiriac C."/>
            <person name="Salcher M."/>
            <person name="Ghai R."/>
            <person name="Kavagutti S V."/>
        </authorList>
    </citation>
    <scope>NUCLEOTIDE SEQUENCE</scope>
</reference>
<protein>
    <submittedName>
        <fullName evidence="1">Unannotated protein</fullName>
    </submittedName>
</protein>
<gene>
    <name evidence="1" type="ORF">UFOPK1458_00073</name>
</gene>
<sequence length="60" mass="6515">MLLTRRARSPVASLMRGRIVMSLTVTAGTVAPNLRYITTNVVELSTSRKLKAVIASEQGK</sequence>
<name>A0A6J6BEA1_9ZZZZ</name>
<dbReference type="EMBL" id="CAEZSQ010000007">
    <property type="protein sequence ID" value="CAB4536997.1"/>
    <property type="molecule type" value="Genomic_DNA"/>
</dbReference>